<protein>
    <submittedName>
        <fullName evidence="2">Uncharacterized protein</fullName>
    </submittedName>
</protein>
<gene>
    <name evidence="2" type="ORF">RND81_05G144100</name>
</gene>
<keyword evidence="1" id="KW-1133">Transmembrane helix</keyword>
<evidence type="ECO:0000313" key="3">
    <source>
        <dbReference type="Proteomes" id="UP001443914"/>
    </source>
</evidence>
<evidence type="ECO:0000256" key="1">
    <source>
        <dbReference type="SAM" id="Phobius"/>
    </source>
</evidence>
<keyword evidence="1" id="KW-0812">Transmembrane</keyword>
<comment type="caution">
    <text evidence="2">The sequence shown here is derived from an EMBL/GenBank/DDBJ whole genome shotgun (WGS) entry which is preliminary data.</text>
</comment>
<dbReference type="EMBL" id="JBDFQZ010000005">
    <property type="protein sequence ID" value="KAK9725446.1"/>
    <property type="molecule type" value="Genomic_DNA"/>
</dbReference>
<evidence type="ECO:0000313" key="2">
    <source>
        <dbReference type="EMBL" id="KAK9725446.1"/>
    </source>
</evidence>
<accession>A0AAW1KSP6</accession>
<reference evidence="2" key="1">
    <citation type="submission" date="2024-03" db="EMBL/GenBank/DDBJ databases">
        <title>WGS assembly of Saponaria officinalis var. Norfolk2.</title>
        <authorList>
            <person name="Jenkins J."/>
            <person name="Shu S."/>
            <person name="Grimwood J."/>
            <person name="Barry K."/>
            <person name="Goodstein D."/>
            <person name="Schmutz J."/>
            <person name="Leebens-Mack J."/>
            <person name="Osbourn A."/>
        </authorList>
    </citation>
    <scope>NUCLEOTIDE SEQUENCE [LARGE SCALE GENOMIC DNA]</scope>
    <source>
        <strain evidence="2">JIC</strain>
    </source>
</reference>
<keyword evidence="3" id="KW-1185">Reference proteome</keyword>
<feature type="transmembrane region" description="Helical" evidence="1">
    <location>
        <begin position="72"/>
        <end position="102"/>
    </location>
</feature>
<name>A0AAW1KSP6_SAPOF</name>
<proteinExistence type="predicted"/>
<dbReference type="Proteomes" id="UP001443914">
    <property type="component" value="Unassembled WGS sequence"/>
</dbReference>
<sequence length="105" mass="12188">MENKTSKKMGIWAISDRMFFFILNLQVAPFHFITNFSKVFRCHSMTFITKTNQMTKTELVFVPTSTMGHLCYYYGVTLVFLQCYYCGVTLLLMQCYCGITLLSKG</sequence>
<keyword evidence="1" id="KW-0472">Membrane</keyword>
<dbReference type="AlphaFoldDB" id="A0AAW1KSP6"/>
<organism evidence="2 3">
    <name type="scientific">Saponaria officinalis</name>
    <name type="common">Common soapwort</name>
    <name type="synonym">Lychnis saponaria</name>
    <dbReference type="NCBI Taxonomy" id="3572"/>
    <lineage>
        <taxon>Eukaryota</taxon>
        <taxon>Viridiplantae</taxon>
        <taxon>Streptophyta</taxon>
        <taxon>Embryophyta</taxon>
        <taxon>Tracheophyta</taxon>
        <taxon>Spermatophyta</taxon>
        <taxon>Magnoliopsida</taxon>
        <taxon>eudicotyledons</taxon>
        <taxon>Gunneridae</taxon>
        <taxon>Pentapetalae</taxon>
        <taxon>Caryophyllales</taxon>
        <taxon>Caryophyllaceae</taxon>
        <taxon>Caryophylleae</taxon>
        <taxon>Saponaria</taxon>
    </lineage>
</organism>